<feature type="transmembrane region" description="Helical" evidence="7">
    <location>
        <begin position="568"/>
        <end position="592"/>
    </location>
</feature>
<feature type="transmembrane region" description="Helical" evidence="7">
    <location>
        <begin position="456"/>
        <end position="480"/>
    </location>
</feature>
<dbReference type="PANTHER" id="PTHR21229">
    <property type="entry name" value="LUNG SEVEN TRANSMEMBRANE RECEPTOR"/>
    <property type="match status" value="1"/>
</dbReference>
<evidence type="ECO:0000313" key="9">
    <source>
        <dbReference type="EMBL" id="KAJ6252969.1"/>
    </source>
</evidence>
<evidence type="ECO:0000256" key="4">
    <source>
        <dbReference type="ARBA" id="ARBA00022989"/>
    </source>
</evidence>
<accession>A0ABQ8Z822</accession>
<dbReference type="Pfam" id="PF06814">
    <property type="entry name" value="GOST_TM"/>
    <property type="match status" value="1"/>
</dbReference>
<evidence type="ECO:0000256" key="7">
    <source>
        <dbReference type="SAM" id="Phobius"/>
    </source>
</evidence>
<comment type="subcellular location">
    <subcellularLocation>
        <location evidence="1">Membrane</location>
        <topology evidence="1">Multi-pass membrane protein</topology>
    </subcellularLocation>
</comment>
<dbReference type="InterPro" id="IPR036047">
    <property type="entry name" value="F-box-like_dom_sf"/>
</dbReference>
<keyword evidence="4 7" id="KW-1133">Transmembrane helix</keyword>
<feature type="compositionally biased region" description="Basic and acidic residues" evidence="6">
    <location>
        <begin position="657"/>
        <end position="667"/>
    </location>
</feature>
<evidence type="ECO:0000256" key="5">
    <source>
        <dbReference type="ARBA" id="ARBA00023136"/>
    </source>
</evidence>
<evidence type="ECO:0000256" key="2">
    <source>
        <dbReference type="ARBA" id="ARBA00022692"/>
    </source>
</evidence>
<dbReference type="Pfam" id="PF12937">
    <property type="entry name" value="F-box-like"/>
    <property type="match status" value="1"/>
</dbReference>
<protein>
    <recommendedName>
        <fullName evidence="8">F-box domain-containing protein</fullName>
    </recommendedName>
</protein>
<reference evidence="9" key="1">
    <citation type="submission" date="2022-08" db="EMBL/GenBank/DDBJ databases">
        <title>Novel sulfate-reducing endosymbionts in the free-living metamonad Anaeramoeba.</title>
        <authorList>
            <person name="Jerlstrom-Hultqvist J."/>
            <person name="Cepicka I."/>
            <person name="Gallot-Lavallee L."/>
            <person name="Salas-Leiva D."/>
            <person name="Curtis B.A."/>
            <person name="Zahonova K."/>
            <person name="Pipaliya S."/>
            <person name="Dacks J."/>
            <person name="Roger A.J."/>
        </authorList>
    </citation>
    <scope>NUCLEOTIDE SEQUENCE</scope>
    <source>
        <strain evidence="9">Schooner1</strain>
    </source>
</reference>
<feature type="transmembrane region" description="Helical" evidence="7">
    <location>
        <begin position="492"/>
        <end position="509"/>
    </location>
</feature>
<feature type="transmembrane region" description="Helical" evidence="7">
    <location>
        <begin position="387"/>
        <end position="406"/>
    </location>
</feature>
<dbReference type="SUPFAM" id="SSF81383">
    <property type="entry name" value="F-box domain"/>
    <property type="match status" value="1"/>
</dbReference>
<name>A0ABQ8Z822_9EUKA</name>
<feature type="region of interest" description="Disordered" evidence="6">
    <location>
        <begin position="652"/>
        <end position="695"/>
    </location>
</feature>
<dbReference type="InterPro" id="IPR009637">
    <property type="entry name" value="GPR107/GPR108-like"/>
</dbReference>
<keyword evidence="3" id="KW-0732">Signal</keyword>
<evidence type="ECO:0000313" key="10">
    <source>
        <dbReference type="Proteomes" id="UP001150062"/>
    </source>
</evidence>
<dbReference type="Pfam" id="PF21904">
    <property type="entry name" value="CAND6-7_N"/>
    <property type="match status" value="1"/>
</dbReference>
<dbReference type="Gene3D" id="1.20.1280.50">
    <property type="match status" value="1"/>
</dbReference>
<dbReference type="Proteomes" id="UP001150062">
    <property type="component" value="Unassembled WGS sequence"/>
</dbReference>
<dbReference type="PROSITE" id="PS50181">
    <property type="entry name" value="FBOX"/>
    <property type="match status" value="1"/>
</dbReference>
<dbReference type="InterPro" id="IPR001810">
    <property type="entry name" value="F-box_dom"/>
</dbReference>
<comment type="caution">
    <text evidence="9">The sequence shown here is derived from an EMBL/GenBank/DDBJ whole genome shotgun (WGS) entry which is preliminary data.</text>
</comment>
<evidence type="ECO:0000256" key="6">
    <source>
        <dbReference type="SAM" id="MobiDB-lite"/>
    </source>
</evidence>
<keyword evidence="10" id="KW-1185">Reference proteome</keyword>
<dbReference type="SMART" id="SM00256">
    <property type="entry name" value="FBOX"/>
    <property type="match status" value="1"/>
</dbReference>
<feature type="transmembrane region" description="Helical" evidence="7">
    <location>
        <begin position="529"/>
        <end position="547"/>
    </location>
</feature>
<evidence type="ECO:0000259" key="8">
    <source>
        <dbReference type="PROSITE" id="PS50181"/>
    </source>
</evidence>
<dbReference type="PANTHER" id="PTHR21229:SF2">
    <property type="entry name" value="RE59932P"/>
    <property type="match status" value="1"/>
</dbReference>
<evidence type="ECO:0000256" key="1">
    <source>
        <dbReference type="ARBA" id="ARBA00004141"/>
    </source>
</evidence>
<feature type="transmembrane region" description="Helical" evidence="7">
    <location>
        <begin position="418"/>
        <end position="444"/>
    </location>
</feature>
<sequence length="695" mass="81682">MIDNFSLSSELLHETELHRYVNYRQETVLYIGNYNWNDFVFGKIGPIQENPTEPPYENELSLDQLPDPILFNIFSYLPPIKLLYLQHLSSVFCDVVDDQELWRELSYQNDALFIWEKLMINTSDLEMEKKLVKIYGTLNKELHDELEKRLEGYNSSEEDNKISNQIGNVKINSVKRIRIYHISQLQSPKEILVDKLKQIKSIEKQKQDFVRKNQKRYLYNKSILRLTQNIAIYPTKVDCRIEDLSVENDQRMGYFIDHFGYKQGGIATLEVSNFKFDFSYVSKTDKVEMGLTFLPIENLPSSYGNEEPIPCTYLQETQDPTQYLVKKSQKEWETGFTEKITIQEDGLYGLYFRNCEADLNTVSYDLKMTMHNFENYLSIGETELPSIYMLFSFCYVTLVIIWGAFLRYKKKTAKITKLHYLFTVLLITKMFAMISKAVEFYFLAKTGAPKGWNVPYYFFAICKGILLIVVILVLGTGYSSIKSSLSDREKKIFMFVIPLQIMTNVALIIVEETSPGTQSYFTWWDLLKFFDIICVCSILFPIIWSINHLKNTASVDGKQAKNLQKLTLFKQFYLITVFYIYFTRIIVVLFSNALSYKYLWVSKFADEISTLIFFTFVGYKFRPYPENVYVRIYEDDEDDFTDDDLPMFLNNPLEDNTITKREIRPEQEIEDSEVQNTQETPKKSENENSNQTQND</sequence>
<feature type="domain" description="F-box" evidence="8">
    <location>
        <begin position="59"/>
        <end position="105"/>
    </location>
</feature>
<keyword evidence="2 7" id="KW-0812">Transmembrane</keyword>
<dbReference type="EMBL" id="JAOAOG010000036">
    <property type="protein sequence ID" value="KAJ6252969.1"/>
    <property type="molecule type" value="Genomic_DNA"/>
</dbReference>
<dbReference type="InterPro" id="IPR054103">
    <property type="entry name" value="CAND6-7_N"/>
</dbReference>
<dbReference type="InterPro" id="IPR053937">
    <property type="entry name" value="GOST_TM"/>
</dbReference>
<evidence type="ECO:0000256" key="3">
    <source>
        <dbReference type="ARBA" id="ARBA00022729"/>
    </source>
</evidence>
<organism evidence="9 10">
    <name type="scientific">Anaeramoeba flamelloides</name>
    <dbReference type="NCBI Taxonomy" id="1746091"/>
    <lineage>
        <taxon>Eukaryota</taxon>
        <taxon>Metamonada</taxon>
        <taxon>Anaeramoebidae</taxon>
        <taxon>Anaeramoeba</taxon>
    </lineage>
</organism>
<keyword evidence="5 7" id="KW-0472">Membrane</keyword>
<proteinExistence type="predicted"/>
<gene>
    <name evidence="9" type="ORF">M0813_13673</name>
</gene>